<organism evidence="4 5">
    <name type="scientific">Hymenobacter mellowenesis</name>
    <dbReference type="NCBI Taxonomy" id="3063995"/>
    <lineage>
        <taxon>Bacteria</taxon>
        <taxon>Pseudomonadati</taxon>
        <taxon>Bacteroidota</taxon>
        <taxon>Cytophagia</taxon>
        <taxon>Cytophagales</taxon>
        <taxon>Hymenobacteraceae</taxon>
        <taxon>Hymenobacter</taxon>
    </lineage>
</organism>
<evidence type="ECO:0000259" key="3">
    <source>
        <dbReference type="Pfam" id="PF00881"/>
    </source>
</evidence>
<dbReference type="Gene3D" id="3.40.109.10">
    <property type="entry name" value="NADH Oxidase"/>
    <property type="match status" value="1"/>
</dbReference>
<comment type="caution">
    <text evidence="4">The sequence shown here is derived from an EMBL/GenBank/DDBJ whole genome shotgun (WGS) entry which is preliminary data.</text>
</comment>
<dbReference type="CDD" id="cd02138">
    <property type="entry name" value="TdsD-like"/>
    <property type="match status" value="1"/>
</dbReference>
<dbReference type="RefSeq" id="WP_305012028.1">
    <property type="nucleotide sequence ID" value="NZ_JAUQSX010000006.1"/>
</dbReference>
<dbReference type="InterPro" id="IPR000415">
    <property type="entry name" value="Nitroreductase-like"/>
</dbReference>
<keyword evidence="5" id="KW-1185">Reference proteome</keyword>
<evidence type="ECO:0000313" key="4">
    <source>
        <dbReference type="EMBL" id="MDO7847351.1"/>
    </source>
</evidence>
<evidence type="ECO:0000256" key="1">
    <source>
        <dbReference type="ARBA" id="ARBA00007118"/>
    </source>
</evidence>
<dbReference type="InterPro" id="IPR029479">
    <property type="entry name" value="Nitroreductase"/>
</dbReference>
<dbReference type="PANTHER" id="PTHR43673:SF10">
    <property type="entry name" value="NADH DEHYDROGENASE_NAD(P)H NITROREDUCTASE XCC3605-RELATED"/>
    <property type="match status" value="1"/>
</dbReference>
<sequence>MKPATTHYPVHELIRNRWSPRSFTAQPVEQDKLNQVFEAASWAFSAMNLQPWQYIYAHKADTEAFQKILDCLVPGNQPWAKNAPVLIIALAQTANADGQPNGAAMHDLGAANATLMLEATALGLHGHLMGGFGRDKTRRDFHLPDNLTPAVVMALGYIGEAEQLEEPYLSREKGARSRKPVAEFAFRNELPAAAPAQ</sequence>
<dbReference type="PANTHER" id="PTHR43673">
    <property type="entry name" value="NAD(P)H NITROREDUCTASE YDGI-RELATED"/>
    <property type="match status" value="1"/>
</dbReference>
<accession>A0ABT9ABY6</accession>
<evidence type="ECO:0000313" key="5">
    <source>
        <dbReference type="Proteomes" id="UP001167796"/>
    </source>
</evidence>
<keyword evidence="2" id="KW-0560">Oxidoreductase</keyword>
<dbReference type="SUPFAM" id="SSF55469">
    <property type="entry name" value="FMN-dependent nitroreductase-like"/>
    <property type="match status" value="1"/>
</dbReference>
<gene>
    <name evidence="4" type="ORF">Q5H92_13360</name>
</gene>
<dbReference type="Proteomes" id="UP001167796">
    <property type="component" value="Unassembled WGS sequence"/>
</dbReference>
<protein>
    <submittedName>
        <fullName evidence="4">Nitroreductase family protein</fullName>
    </submittedName>
</protein>
<proteinExistence type="inferred from homology"/>
<reference evidence="4" key="1">
    <citation type="submission" date="2023-07" db="EMBL/GenBank/DDBJ databases">
        <authorList>
            <person name="Kim M.K."/>
        </authorList>
    </citation>
    <scope>NUCLEOTIDE SEQUENCE</scope>
    <source>
        <strain evidence="4">M29</strain>
    </source>
</reference>
<comment type="similarity">
    <text evidence="1">Belongs to the nitroreductase family.</text>
</comment>
<name>A0ABT9ABY6_9BACT</name>
<evidence type="ECO:0000256" key="2">
    <source>
        <dbReference type="ARBA" id="ARBA00023002"/>
    </source>
</evidence>
<dbReference type="Pfam" id="PF00881">
    <property type="entry name" value="Nitroreductase"/>
    <property type="match status" value="1"/>
</dbReference>
<feature type="domain" description="Nitroreductase" evidence="3">
    <location>
        <begin position="14"/>
        <end position="157"/>
    </location>
</feature>
<dbReference type="EMBL" id="JAUQSX010000006">
    <property type="protein sequence ID" value="MDO7847351.1"/>
    <property type="molecule type" value="Genomic_DNA"/>
</dbReference>